<sequence>MYPRFLQIFIEKYPQIERSFDFLDMKDLGPNTFGLTKQSRKTAKVAYQWLKELVKFGKFAEVENTPAGSSINAEASEEHVAPKPKFQFAFEKIVVSDDEEDQEDQGKELSENEFENFIQQSISILDEDVAVTPLSVFEREMVTMV</sequence>
<organism evidence="1 2">
    <name type="scientific">Lactuca sativa</name>
    <name type="common">Garden lettuce</name>
    <dbReference type="NCBI Taxonomy" id="4236"/>
    <lineage>
        <taxon>Eukaryota</taxon>
        <taxon>Viridiplantae</taxon>
        <taxon>Streptophyta</taxon>
        <taxon>Embryophyta</taxon>
        <taxon>Tracheophyta</taxon>
        <taxon>Spermatophyta</taxon>
        <taxon>Magnoliopsida</taxon>
        <taxon>eudicotyledons</taxon>
        <taxon>Gunneridae</taxon>
        <taxon>Pentapetalae</taxon>
        <taxon>asterids</taxon>
        <taxon>campanulids</taxon>
        <taxon>Asterales</taxon>
        <taxon>Asteraceae</taxon>
        <taxon>Cichorioideae</taxon>
        <taxon>Cichorieae</taxon>
        <taxon>Lactucinae</taxon>
        <taxon>Lactuca</taxon>
    </lineage>
</organism>
<dbReference type="AlphaFoldDB" id="A0A9R1XIT6"/>
<gene>
    <name evidence="1" type="ORF">LSAT_V11C300108330</name>
</gene>
<dbReference type="Proteomes" id="UP000235145">
    <property type="component" value="Unassembled WGS sequence"/>
</dbReference>
<accession>A0A9R1XIT6</accession>
<proteinExistence type="predicted"/>
<reference evidence="1 2" key="1">
    <citation type="journal article" date="2017" name="Nat. Commun.">
        <title>Genome assembly with in vitro proximity ligation data and whole-genome triplication in lettuce.</title>
        <authorList>
            <person name="Reyes-Chin-Wo S."/>
            <person name="Wang Z."/>
            <person name="Yang X."/>
            <person name="Kozik A."/>
            <person name="Arikit S."/>
            <person name="Song C."/>
            <person name="Xia L."/>
            <person name="Froenicke L."/>
            <person name="Lavelle D.O."/>
            <person name="Truco M.J."/>
            <person name="Xia R."/>
            <person name="Zhu S."/>
            <person name="Xu C."/>
            <person name="Xu H."/>
            <person name="Xu X."/>
            <person name="Cox K."/>
            <person name="Korf I."/>
            <person name="Meyers B.C."/>
            <person name="Michelmore R.W."/>
        </authorList>
    </citation>
    <scope>NUCLEOTIDE SEQUENCE [LARGE SCALE GENOMIC DNA]</scope>
    <source>
        <strain evidence="2">cv. Salinas</strain>
        <tissue evidence="1">Seedlings</tissue>
    </source>
</reference>
<protein>
    <submittedName>
        <fullName evidence="1">Uncharacterized protein</fullName>
    </submittedName>
</protein>
<dbReference type="EMBL" id="NBSK02000003">
    <property type="protein sequence ID" value="KAJ0216265.1"/>
    <property type="molecule type" value="Genomic_DNA"/>
</dbReference>
<keyword evidence="2" id="KW-1185">Reference proteome</keyword>
<name>A0A9R1XIT6_LACSA</name>
<evidence type="ECO:0000313" key="2">
    <source>
        <dbReference type="Proteomes" id="UP000235145"/>
    </source>
</evidence>
<evidence type="ECO:0000313" key="1">
    <source>
        <dbReference type="EMBL" id="KAJ0216265.1"/>
    </source>
</evidence>
<comment type="caution">
    <text evidence="1">The sequence shown here is derived from an EMBL/GenBank/DDBJ whole genome shotgun (WGS) entry which is preliminary data.</text>
</comment>